<reference evidence="3" key="2">
    <citation type="submission" date="2023-05" db="EMBL/GenBank/DDBJ databases">
        <authorList>
            <consortium name="Lawrence Berkeley National Laboratory"/>
            <person name="Steindorff A."/>
            <person name="Hensen N."/>
            <person name="Bonometti L."/>
            <person name="Westerberg I."/>
            <person name="Brannstrom I.O."/>
            <person name="Guillou S."/>
            <person name="Cros-Aarteil S."/>
            <person name="Calhoun S."/>
            <person name="Haridas S."/>
            <person name="Kuo A."/>
            <person name="Mondo S."/>
            <person name="Pangilinan J."/>
            <person name="Riley R."/>
            <person name="Labutti K."/>
            <person name="Andreopoulos B."/>
            <person name="Lipzen A."/>
            <person name="Chen C."/>
            <person name="Yanf M."/>
            <person name="Daum C."/>
            <person name="Ng V."/>
            <person name="Clum A."/>
            <person name="Ohm R."/>
            <person name="Martin F."/>
            <person name="Silar P."/>
            <person name="Natvig D."/>
            <person name="Lalanne C."/>
            <person name="Gautier V."/>
            <person name="Ament-Velasquez S.L."/>
            <person name="Kruys A."/>
            <person name="Hutchinson M.I."/>
            <person name="Powell A.J."/>
            <person name="Barry K."/>
            <person name="Miller A.N."/>
            <person name="Grigoriev I.V."/>
            <person name="Debuchy R."/>
            <person name="Gladieux P."/>
            <person name="Thoren M.H."/>
            <person name="Johannesson H."/>
        </authorList>
    </citation>
    <scope>NUCLEOTIDE SEQUENCE</scope>
    <source>
        <strain evidence="3">PSN309</strain>
    </source>
</reference>
<dbReference type="SUPFAM" id="SSF53474">
    <property type="entry name" value="alpha/beta-Hydrolases"/>
    <property type="match status" value="1"/>
</dbReference>
<evidence type="ECO:0000313" key="4">
    <source>
        <dbReference type="Proteomes" id="UP001302126"/>
    </source>
</evidence>
<dbReference type="GO" id="GO:0016787">
    <property type="term" value="F:hydrolase activity"/>
    <property type="evidence" value="ECO:0007669"/>
    <property type="project" value="UniProtKB-KW"/>
</dbReference>
<name>A0AAN6WZT2_9PEZI</name>
<evidence type="ECO:0000259" key="2">
    <source>
        <dbReference type="Pfam" id="PF07859"/>
    </source>
</evidence>
<gene>
    <name evidence="3" type="ORF">QBC35DRAFT_448624</name>
</gene>
<dbReference type="Proteomes" id="UP001302126">
    <property type="component" value="Unassembled WGS sequence"/>
</dbReference>
<keyword evidence="4" id="KW-1185">Reference proteome</keyword>
<dbReference type="Gene3D" id="3.40.50.1820">
    <property type="entry name" value="alpha/beta hydrolase"/>
    <property type="match status" value="1"/>
</dbReference>
<dbReference type="PANTHER" id="PTHR48081">
    <property type="entry name" value="AB HYDROLASE SUPERFAMILY PROTEIN C4A8.06C"/>
    <property type="match status" value="1"/>
</dbReference>
<accession>A0AAN6WZT2</accession>
<dbReference type="EMBL" id="MU864361">
    <property type="protein sequence ID" value="KAK4191006.1"/>
    <property type="molecule type" value="Genomic_DNA"/>
</dbReference>
<feature type="domain" description="Alpha/beta hydrolase fold-3" evidence="2">
    <location>
        <begin position="129"/>
        <end position="236"/>
    </location>
</feature>
<dbReference type="InterPro" id="IPR029058">
    <property type="entry name" value="AB_hydrolase_fold"/>
</dbReference>
<keyword evidence="1 3" id="KW-0378">Hydrolase</keyword>
<dbReference type="PANTHER" id="PTHR48081:SF8">
    <property type="entry name" value="ALPHA_BETA HYDROLASE FOLD-3 DOMAIN-CONTAINING PROTEIN-RELATED"/>
    <property type="match status" value="1"/>
</dbReference>
<protein>
    <submittedName>
        <fullName evidence="3">Alpha/Beta hydrolase protein</fullName>
    </submittedName>
</protein>
<dbReference type="InterPro" id="IPR013094">
    <property type="entry name" value="AB_hydrolase_3"/>
</dbReference>
<reference evidence="3" key="1">
    <citation type="journal article" date="2023" name="Mol. Phylogenet. Evol.">
        <title>Genome-scale phylogeny and comparative genomics of the fungal order Sordariales.</title>
        <authorList>
            <person name="Hensen N."/>
            <person name="Bonometti L."/>
            <person name="Westerberg I."/>
            <person name="Brannstrom I.O."/>
            <person name="Guillou S."/>
            <person name="Cros-Aarteil S."/>
            <person name="Calhoun S."/>
            <person name="Haridas S."/>
            <person name="Kuo A."/>
            <person name="Mondo S."/>
            <person name="Pangilinan J."/>
            <person name="Riley R."/>
            <person name="LaButti K."/>
            <person name="Andreopoulos B."/>
            <person name="Lipzen A."/>
            <person name="Chen C."/>
            <person name="Yan M."/>
            <person name="Daum C."/>
            <person name="Ng V."/>
            <person name="Clum A."/>
            <person name="Steindorff A."/>
            <person name="Ohm R.A."/>
            <person name="Martin F."/>
            <person name="Silar P."/>
            <person name="Natvig D.O."/>
            <person name="Lalanne C."/>
            <person name="Gautier V."/>
            <person name="Ament-Velasquez S.L."/>
            <person name="Kruys A."/>
            <person name="Hutchinson M.I."/>
            <person name="Powell A.J."/>
            <person name="Barry K."/>
            <person name="Miller A.N."/>
            <person name="Grigoriev I.V."/>
            <person name="Debuchy R."/>
            <person name="Gladieux P."/>
            <person name="Hiltunen Thoren M."/>
            <person name="Johannesson H."/>
        </authorList>
    </citation>
    <scope>NUCLEOTIDE SEQUENCE</scope>
    <source>
        <strain evidence="3">PSN309</strain>
    </source>
</reference>
<comment type="caution">
    <text evidence="3">The sequence shown here is derived from an EMBL/GenBank/DDBJ whole genome shotgun (WGS) entry which is preliminary data.</text>
</comment>
<dbReference type="AlphaFoldDB" id="A0AAN6WZT2"/>
<dbReference type="Pfam" id="PF07859">
    <property type="entry name" value="Abhydrolase_3"/>
    <property type="match status" value="1"/>
</dbReference>
<organism evidence="3 4">
    <name type="scientific">Podospora australis</name>
    <dbReference type="NCBI Taxonomy" id="1536484"/>
    <lineage>
        <taxon>Eukaryota</taxon>
        <taxon>Fungi</taxon>
        <taxon>Dikarya</taxon>
        <taxon>Ascomycota</taxon>
        <taxon>Pezizomycotina</taxon>
        <taxon>Sordariomycetes</taxon>
        <taxon>Sordariomycetidae</taxon>
        <taxon>Sordariales</taxon>
        <taxon>Podosporaceae</taxon>
        <taxon>Podospora</taxon>
    </lineage>
</organism>
<evidence type="ECO:0000256" key="1">
    <source>
        <dbReference type="ARBA" id="ARBA00022801"/>
    </source>
</evidence>
<sequence>MRFWRQLGLTNIVTHQTECGYAEGPEYTGTHPDFTPLPKHGHLSIPSPNFLTVQEHIDAAFQRYWDAPDFPAIRAMVPKVDAVIPPGGPDRSKDVVTELISFPARDGHLLELKVYKSPEVQPDAVLVYRLHGGGWTIGDHESDGAENVHAAANKNIVAVSVDYRLAPEHPFPTPLNDCFDGLLFFKENAQKLGINVEKIIIGGSSAGANLHLVLEAWDNNVTGIIGQVLSFPAVCHPKFFPRDKYEFGSWIQNENIFKTFTPSCRIFERTTTNFGLDVLRDDSFAYTEALQAAGVEVELFAYGGLPHCFPGFLFDLEGTREFYDKYNAFLCKLSNARS</sequence>
<proteinExistence type="predicted"/>
<evidence type="ECO:0000313" key="3">
    <source>
        <dbReference type="EMBL" id="KAK4191006.1"/>
    </source>
</evidence>
<dbReference type="InterPro" id="IPR050300">
    <property type="entry name" value="GDXG_lipolytic_enzyme"/>
</dbReference>